<gene>
    <name evidence="1" type="ORF">DXC51_10930</name>
</gene>
<dbReference type="PANTHER" id="PTHR38045:SF1">
    <property type="entry name" value="HEPARINASE II_III-LIKE PROTEIN"/>
    <property type="match status" value="1"/>
</dbReference>
<dbReference type="Gene3D" id="2.70.98.70">
    <property type="match status" value="1"/>
</dbReference>
<reference evidence="1" key="1">
    <citation type="submission" date="2018-08" db="EMBL/GenBank/DDBJ databases">
        <title>A genome reference for cultivated species of the human gut microbiota.</title>
        <authorList>
            <person name="Zou Y."/>
            <person name="Xue W."/>
            <person name="Luo G."/>
        </authorList>
    </citation>
    <scope>NUCLEOTIDE SEQUENCE [LARGE SCALE GENOMIC DNA]</scope>
    <source>
        <strain evidence="1">TF05-5AC</strain>
    </source>
</reference>
<keyword evidence="2" id="KW-1185">Reference proteome</keyword>
<name>A0A3E3I639_9FIRM</name>
<dbReference type="AlphaFoldDB" id="A0A3E3I639"/>
<comment type="caution">
    <text evidence="1">The sequence shown here is derived from an EMBL/GenBank/DDBJ whole genome shotgun (WGS) entry which is preliminary data.</text>
</comment>
<proteinExistence type="predicted"/>
<protein>
    <submittedName>
        <fullName evidence="1">Heparinase</fullName>
    </submittedName>
</protein>
<organism evidence="1 2">
    <name type="scientific">Eisenbergiella massiliensis</name>
    <dbReference type="NCBI Taxonomy" id="1720294"/>
    <lineage>
        <taxon>Bacteria</taxon>
        <taxon>Bacillati</taxon>
        <taxon>Bacillota</taxon>
        <taxon>Clostridia</taxon>
        <taxon>Lachnospirales</taxon>
        <taxon>Lachnospiraceae</taxon>
        <taxon>Eisenbergiella</taxon>
    </lineage>
</organism>
<dbReference type="Proteomes" id="UP000260812">
    <property type="component" value="Unassembled WGS sequence"/>
</dbReference>
<dbReference type="PANTHER" id="PTHR38045">
    <property type="entry name" value="CHROMOSOME 1, WHOLE GENOME SHOTGUN SEQUENCE"/>
    <property type="match status" value="1"/>
</dbReference>
<dbReference type="InterPro" id="IPR008929">
    <property type="entry name" value="Chondroitin_lyas"/>
</dbReference>
<dbReference type="Gene3D" id="1.50.10.100">
    <property type="entry name" value="Chondroitin AC/alginate lyase"/>
    <property type="match status" value="1"/>
</dbReference>
<evidence type="ECO:0000313" key="1">
    <source>
        <dbReference type="EMBL" id="RGE61046.1"/>
    </source>
</evidence>
<sequence>MGAEMTEQKQVRTEEIKAYLKAYCECMRAHAAEMMDQPMPVAGEELFALYEKTGNRLIYEEVYFTRRKMLAVFGCLSILEGKPEYLHKLEEVLDGICEEECWALPAHVERDSDPDWRIRVDLFASETAQALAEIISLVGDRLPESLRVKVRDNVFRRILEPFMNSRPPYNFWEGGDNNWNAVCCGSIGCAALSLMQEEPERLQPLLERLERSLRSYIGGFSDDGACMEGLSYFVYGMTYYTGFADMLYRYTEGKTDLMEQEKCRQIALFQQKCFFPSGRTLSFSDGDSRDKYKMGLTCFLAMRYAGMEIPPVSCAGGFDGDSCYRFMANLRDVLWTQQYLERAEKGTLPQAEKNGEERGCDVLADAQWSICKGASGGGMAAKGGNNGEPHNHNDVGSFFYLVGDEMLLTDLGAGEYTKEYFHEGRYRILCNNSFGHSVPVIDGEGQKEGGEYSCSRFEADGRGETIISFAGAYGNDKVKELTRTLRYDCAMETLCVEDCLTAAKLPGGAPESSEPVPMSENLVTQFVPVAKGNTIRIEGEKYACLITVEELEGSIRWEQKKHMNHKGLEENVYCISWDVPADPAAEKRTCRFRVEKILK</sequence>
<evidence type="ECO:0000313" key="2">
    <source>
        <dbReference type="Proteomes" id="UP000260812"/>
    </source>
</evidence>
<dbReference type="EMBL" id="QVLV01000006">
    <property type="protein sequence ID" value="RGE61046.1"/>
    <property type="molecule type" value="Genomic_DNA"/>
</dbReference>
<accession>A0A3E3I639</accession>
<dbReference type="SUPFAM" id="SSF48230">
    <property type="entry name" value="Chondroitin AC/alginate lyase"/>
    <property type="match status" value="1"/>
</dbReference>